<feature type="active site" description="Proton acceptor" evidence="5">
    <location>
        <position position="62"/>
    </location>
</feature>
<evidence type="ECO:0000256" key="1">
    <source>
        <dbReference type="ARBA" id="ARBA00001298"/>
    </source>
</evidence>
<dbReference type="EMBL" id="MDCO01000001">
    <property type="protein sequence ID" value="OEJ15804.1"/>
    <property type="molecule type" value="Genomic_DNA"/>
</dbReference>
<evidence type="ECO:0000256" key="7">
    <source>
        <dbReference type="RuleBase" id="RU364069"/>
    </source>
</evidence>
<evidence type="ECO:0000256" key="6">
    <source>
        <dbReference type="PIRSR" id="PIRSR600888-3"/>
    </source>
</evidence>
<sequence length="177" mass="21096">MIIRKNIIKGSYILQNNYIEDERGYFLRMFDNKELEKYNLNFNLIQSNINYNKRVGTLRGMHYQKYPYPEIKIVRCLKGKIFDVIADIRKDSPTYGKYSSVELSDENGKMVYIPPYVAHGFQTLEDDTIVAYFLSTYFVPDAYGYLRWNDPAFNIKWPECENRIMSEKDKNIPDFIF</sequence>
<dbReference type="InterPro" id="IPR014710">
    <property type="entry name" value="RmlC-like_jellyroll"/>
</dbReference>
<dbReference type="InterPro" id="IPR000888">
    <property type="entry name" value="RmlC-like"/>
</dbReference>
<dbReference type="NCBIfam" id="TIGR01221">
    <property type="entry name" value="rmlC"/>
    <property type="match status" value="1"/>
</dbReference>
<dbReference type="Pfam" id="PF00908">
    <property type="entry name" value="dTDP_sugar_isom"/>
    <property type="match status" value="1"/>
</dbReference>
<dbReference type="Proteomes" id="UP000095247">
    <property type="component" value="Unassembled WGS sequence"/>
</dbReference>
<feature type="active site" description="Proton donor" evidence="5">
    <location>
        <position position="132"/>
    </location>
</feature>
<dbReference type="GO" id="GO:0008830">
    <property type="term" value="F:dTDP-4-dehydrorhamnose 3,5-epimerase activity"/>
    <property type="evidence" value="ECO:0007669"/>
    <property type="project" value="UniProtKB-UniRule"/>
</dbReference>
<name>A0A1E5NI43_9SPIR</name>
<evidence type="ECO:0000313" key="8">
    <source>
        <dbReference type="EMBL" id="OEJ15804.1"/>
    </source>
</evidence>
<comment type="pathway">
    <text evidence="7">Carbohydrate biosynthesis; dTDP-L-rhamnose biosynthesis.</text>
</comment>
<dbReference type="GO" id="GO:0019305">
    <property type="term" value="P:dTDP-rhamnose biosynthetic process"/>
    <property type="evidence" value="ECO:0007669"/>
    <property type="project" value="UniProtKB-UniRule"/>
</dbReference>
<evidence type="ECO:0000256" key="5">
    <source>
        <dbReference type="PIRSR" id="PIRSR600888-1"/>
    </source>
</evidence>
<dbReference type="InterPro" id="IPR011051">
    <property type="entry name" value="RmlC_Cupin_sf"/>
</dbReference>
<comment type="caution">
    <text evidence="8">The sequence shown here is derived from an EMBL/GenBank/DDBJ whole genome shotgun (WGS) entry which is preliminary data.</text>
</comment>
<dbReference type="CDD" id="cd00438">
    <property type="entry name" value="cupin_RmlC"/>
    <property type="match status" value="1"/>
</dbReference>
<dbReference type="PANTHER" id="PTHR21047:SF2">
    <property type="entry name" value="THYMIDINE DIPHOSPHO-4-KETO-RHAMNOSE 3,5-EPIMERASE"/>
    <property type="match status" value="1"/>
</dbReference>
<comment type="catalytic activity">
    <reaction evidence="1 7">
        <text>dTDP-4-dehydro-6-deoxy-alpha-D-glucose = dTDP-4-dehydro-beta-L-rhamnose</text>
        <dbReference type="Rhea" id="RHEA:16969"/>
        <dbReference type="ChEBI" id="CHEBI:57649"/>
        <dbReference type="ChEBI" id="CHEBI:62830"/>
        <dbReference type="EC" id="5.1.3.13"/>
    </reaction>
</comment>
<dbReference type="PANTHER" id="PTHR21047">
    <property type="entry name" value="DTDP-6-DEOXY-D-GLUCOSE-3,5 EPIMERASE"/>
    <property type="match status" value="1"/>
</dbReference>
<comment type="similarity">
    <text evidence="7">Belongs to the dTDP-4-dehydrorhamnose 3,5-epimerase family.</text>
</comment>
<accession>A0A1E5NI43</accession>
<evidence type="ECO:0000256" key="3">
    <source>
        <dbReference type="ARBA" id="ARBA00012098"/>
    </source>
</evidence>
<comment type="subunit">
    <text evidence="7">Homodimer.</text>
</comment>
<gene>
    <name evidence="8" type="ORF">BFL38_10095</name>
</gene>
<organism evidence="8 9">
    <name type="scientific">Brachyspira hampsonii</name>
    <dbReference type="NCBI Taxonomy" id="1287055"/>
    <lineage>
        <taxon>Bacteria</taxon>
        <taxon>Pseudomonadati</taxon>
        <taxon>Spirochaetota</taxon>
        <taxon>Spirochaetia</taxon>
        <taxon>Brachyspirales</taxon>
        <taxon>Brachyspiraceae</taxon>
        <taxon>Brachyspira</taxon>
    </lineage>
</organism>
<dbReference type="UniPathway" id="UPA00124"/>
<evidence type="ECO:0000313" key="9">
    <source>
        <dbReference type="Proteomes" id="UP000095247"/>
    </source>
</evidence>
<feature type="site" description="Participates in a stacking interaction with the thymidine ring of dTDP-4-oxo-6-deoxyglucose" evidence="6">
    <location>
        <position position="138"/>
    </location>
</feature>
<dbReference type="RefSeq" id="WP_069725279.1">
    <property type="nucleotide sequence ID" value="NZ_MDCO01000001.1"/>
</dbReference>
<dbReference type="GO" id="GO:0000271">
    <property type="term" value="P:polysaccharide biosynthetic process"/>
    <property type="evidence" value="ECO:0007669"/>
    <property type="project" value="TreeGrafter"/>
</dbReference>
<protein>
    <recommendedName>
        <fullName evidence="4 7">dTDP-4-dehydrorhamnose 3,5-epimerase</fullName>
        <ecNumber evidence="3 7">5.1.3.13</ecNumber>
    </recommendedName>
    <alternativeName>
        <fullName evidence="7">Thymidine diphospho-4-keto-rhamnose 3,5-epimerase</fullName>
    </alternativeName>
</protein>
<keyword evidence="7" id="KW-0413">Isomerase</keyword>
<dbReference type="GO" id="GO:0005829">
    <property type="term" value="C:cytosol"/>
    <property type="evidence" value="ECO:0007669"/>
    <property type="project" value="TreeGrafter"/>
</dbReference>
<dbReference type="SUPFAM" id="SSF51182">
    <property type="entry name" value="RmlC-like cupins"/>
    <property type="match status" value="1"/>
</dbReference>
<proteinExistence type="inferred from homology"/>
<reference evidence="8 9" key="1">
    <citation type="submission" date="2016-08" db="EMBL/GenBank/DDBJ databases">
        <title>Characterization and recognition of Brachyspira hampsonii sp. nov., a novel intestinal spirochete that is pathogenic to pigs.</title>
        <authorList>
            <person name="Mirajkar N."/>
            <person name="La T."/>
            <person name="Phillips N."/>
            <person name="Hampson D."/>
            <person name="Gebhart C."/>
        </authorList>
    </citation>
    <scope>NUCLEOTIDE SEQUENCE [LARGE SCALE GENOMIC DNA]</scope>
    <source>
        <strain evidence="8 9">P280/1</strain>
    </source>
</reference>
<evidence type="ECO:0000256" key="4">
    <source>
        <dbReference type="ARBA" id="ARBA00019595"/>
    </source>
</evidence>
<comment type="function">
    <text evidence="2 7">Catalyzes the epimerization of the C3' and C5'positions of dTDP-6-deoxy-D-xylo-4-hexulose, forming dTDP-6-deoxy-L-lyxo-4-hexulose.</text>
</comment>
<dbReference type="AlphaFoldDB" id="A0A1E5NI43"/>
<dbReference type="EC" id="5.1.3.13" evidence="3 7"/>
<dbReference type="Gene3D" id="2.60.120.10">
    <property type="entry name" value="Jelly Rolls"/>
    <property type="match status" value="1"/>
</dbReference>
<evidence type="ECO:0000256" key="2">
    <source>
        <dbReference type="ARBA" id="ARBA00001997"/>
    </source>
</evidence>